<feature type="transmembrane region" description="Helical" evidence="1">
    <location>
        <begin position="84"/>
        <end position="104"/>
    </location>
</feature>
<gene>
    <name evidence="2" type="ORF">GALMADRAFT_565741</name>
</gene>
<accession>A0A067T791</accession>
<protein>
    <submittedName>
        <fullName evidence="2">Uncharacterized protein</fullName>
    </submittedName>
</protein>
<proteinExistence type="predicted"/>
<keyword evidence="1" id="KW-0472">Membrane</keyword>
<keyword evidence="1" id="KW-1133">Transmembrane helix</keyword>
<dbReference type="HOGENOM" id="CLU_2121265_0_0_1"/>
<evidence type="ECO:0000313" key="3">
    <source>
        <dbReference type="Proteomes" id="UP000027222"/>
    </source>
</evidence>
<keyword evidence="1" id="KW-0812">Transmembrane</keyword>
<evidence type="ECO:0000313" key="2">
    <source>
        <dbReference type="EMBL" id="KDR74868.1"/>
    </source>
</evidence>
<dbReference type="EMBL" id="KL142382">
    <property type="protein sequence ID" value="KDR74868.1"/>
    <property type="molecule type" value="Genomic_DNA"/>
</dbReference>
<keyword evidence="3" id="KW-1185">Reference proteome</keyword>
<name>A0A067T791_GALM3</name>
<organism evidence="2 3">
    <name type="scientific">Galerina marginata (strain CBS 339.88)</name>
    <dbReference type="NCBI Taxonomy" id="685588"/>
    <lineage>
        <taxon>Eukaryota</taxon>
        <taxon>Fungi</taxon>
        <taxon>Dikarya</taxon>
        <taxon>Basidiomycota</taxon>
        <taxon>Agaricomycotina</taxon>
        <taxon>Agaricomycetes</taxon>
        <taxon>Agaricomycetidae</taxon>
        <taxon>Agaricales</taxon>
        <taxon>Agaricineae</taxon>
        <taxon>Strophariaceae</taxon>
        <taxon>Galerina</taxon>
    </lineage>
</organism>
<evidence type="ECO:0000256" key="1">
    <source>
        <dbReference type="SAM" id="Phobius"/>
    </source>
</evidence>
<reference evidence="3" key="1">
    <citation type="journal article" date="2014" name="Proc. Natl. Acad. Sci. U.S.A.">
        <title>Extensive sampling of basidiomycete genomes demonstrates inadequacy of the white-rot/brown-rot paradigm for wood decay fungi.</title>
        <authorList>
            <person name="Riley R."/>
            <person name="Salamov A.A."/>
            <person name="Brown D.W."/>
            <person name="Nagy L.G."/>
            <person name="Floudas D."/>
            <person name="Held B.W."/>
            <person name="Levasseur A."/>
            <person name="Lombard V."/>
            <person name="Morin E."/>
            <person name="Otillar R."/>
            <person name="Lindquist E.A."/>
            <person name="Sun H."/>
            <person name="LaButti K.M."/>
            <person name="Schmutz J."/>
            <person name="Jabbour D."/>
            <person name="Luo H."/>
            <person name="Baker S.E."/>
            <person name="Pisabarro A.G."/>
            <person name="Walton J.D."/>
            <person name="Blanchette R.A."/>
            <person name="Henrissat B."/>
            <person name="Martin F."/>
            <person name="Cullen D."/>
            <person name="Hibbett D.S."/>
            <person name="Grigoriev I.V."/>
        </authorList>
    </citation>
    <scope>NUCLEOTIDE SEQUENCE [LARGE SCALE GENOMIC DNA]</scope>
    <source>
        <strain evidence="3">CBS 339.88</strain>
    </source>
</reference>
<feature type="transmembrane region" description="Helical" evidence="1">
    <location>
        <begin position="56"/>
        <end position="77"/>
    </location>
</feature>
<dbReference type="AlphaFoldDB" id="A0A067T791"/>
<sequence>MSDTERRVSALLAFAPSIELGYFQPSFEAMTRGVPGTERMRCQCEEDKADNKQGGLLGGLGACCSSGFWSAFLRFLLLSLDISGFLYLFLNIFMVTNVVWVKYWRSEVGVMSED</sequence>
<dbReference type="Proteomes" id="UP000027222">
    <property type="component" value="Unassembled WGS sequence"/>
</dbReference>